<dbReference type="EMBL" id="KZ819261">
    <property type="protein sequence ID" value="PWY96831.1"/>
    <property type="molecule type" value="Genomic_DNA"/>
</dbReference>
<evidence type="ECO:0008006" key="3">
    <source>
        <dbReference type="Google" id="ProtNLM"/>
    </source>
</evidence>
<keyword evidence="2" id="KW-1185">Reference proteome</keyword>
<dbReference type="OrthoDB" id="1047367at2759"/>
<evidence type="ECO:0000313" key="2">
    <source>
        <dbReference type="Proteomes" id="UP000246740"/>
    </source>
</evidence>
<dbReference type="SUPFAM" id="SSF160104">
    <property type="entry name" value="Acetoacetate decarboxylase-like"/>
    <property type="match status" value="1"/>
</dbReference>
<dbReference type="GO" id="GO:0016829">
    <property type="term" value="F:lyase activity"/>
    <property type="evidence" value="ECO:0007669"/>
    <property type="project" value="InterPro"/>
</dbReference>
<sequence>MFEQTKLFHRVPVGFGPAPTPRQDPQGKRFDWSQAQATTVGVVFETSRESVNALLPEGYEVDPDSQATVMFEVMELRNLPWLAGRGYNTWGVYFNDIVCRRVSPAKKGSYLSVLFESFTDPITTGREELGFPKLWAELPNASLSDDRTTRVHTASWFGYEFLRLELSNLKEHDPKTAPAVKGGRSFTHPTANGFLHHRYVPAVGEPGKHDASYATFCPAPPGPAPVSKYYAPFPSPNPCNPKDVGEVASRVKFQINRGSFEQLPTLHNVVDGLASLQLGNVLEVAVQTFNGASDLKDNKRIEH</sequence>
<dbReference type="Gene3D" id="2.40.400.10">
    <property type="entry name" value="Acetoacetate decarboxylase-like"/>
    <property type="match status" value="1"/>
</dbReference>
<name>A0A317XF15_9BASI</name>
<dbReference type="InterPro" id="IPR023375">
    <property type="entry name" value="ADC_dom_sf"/>
</dbReference>
<dbReference type="InParanoid" id="A0A317XF15"/>
<reference evidence="1 2" key="1">
    <citation type="journal article" date="2018" name="Mol. Biol. Evol.">
        <title>Broad Genomic Sampling Reveals a Smut Pathogenic Ancestry of the Fungal Clade Ustilaginomycotina.</title>
        <authorList>
            <person name="Kijpornyongpan T."/>
            <person name="Mondo S.J."/>
            <person name="Barry K."/>
            <person name="Sandor L."/>
            <person name="Lee J."/>
            <person name="Lipzen A."/>
            <person name="Pangilinan J."/>
            <person name="LaButti K."/>
            <person name="Hainaut M."/>
            <person name="Henrissat B."/>
            <person name="Grigoriev I.V."/>
            <person name="Spatafora J.W."/>
            <person name="Aime M.C."/>
        </authorList>
    </citation>
    <scope>NUCLEOTIDE SEQUENCE [LARGE SCALE GENOMIC DNA]</scope>
    <source>
        <strain evidence="1 2">MCA 3645</strain>
    </source>
</reference>
<dbReference type="STRING" id="1882483.A0A317XF15"/>
<dbReference type="InterPro" id="IPR010451">
    <property type="entry name" value="Acetoacetate_decarboxylase"/>
</dbReference>
<evidence type="ECO:0000313" key="1">
    <source>
        <dbReference type="EMBL" id="PWY96831.1"/>
    </source>
</evidence>
<dbReference type="AlphaFoldDB" id="A0A317XF15"/>
<dbReference type="Pfam" id="PF06314">
    <property type="entry name" value="ADC"/>
    <property type="match status" value="1"/>
</dbReference>
<gene>
    <name evidence="1" type="ORF">BCV70DRAFT_203405</name>
</gene>
<dbReference type="Proteomes" id="UP000246740">
    <property type="component" value="Unassembled WGS sequence"/>
</dbReference>
<organism evidence="1 2">
    <name type="scientific">Testicularia cyperi</name>
    <dbReference type="NCBI Taxonomy" id="1882483"/>
    <lineage>
        <taxon>Eukaryota</taxon>
        <taxon>Fungi</taxon>
        <taxon>Dikarya</taxon>
        <taxon>Basidiomycota</taxon>
        <taxon>Ustilaginomycotina</taxon>
        <taxon>Ustilaginomycetes</taxon>
        <taxon>Ustilaginales</taxon>
        <taxon>Anthracoideaceae</taxon>
        <taxon>Testicularia</taxon>
    </lineage>
</organism>
<proteinExistence type="predicted"/>
<protein>
    <recommendedName>
        <fullName evidence="3">Acetoacetate decarboxylase</fullName>
    </recommendedName>
</protein>
<accession>A0A317XF15</accession>